<name>A0A0T9UVX5_YERAE</name>
<dbReference type="AlphaFoldDB" id="A0A0T9UVX5"/>
<dbReference type="EMBL" id="CQEM01000021">
    <property type="protein sequence ID" value="CNL76567.1"/>
    <property type="molecule type" value="Genomic_DNA"/>
</dbReference>
<dbReference type="InterPro" id="IPR010534">
    <property type="entry name" value="Phage_933W_GpQ"/>
</dbReference>
<dbReference type="GO" id="GO:0060567">
    <property type="term" value="P:negative regulation of termination of DNA-templated transcription"/>
    <property type="evidence" value="ECO:0007669"/>
    <property type="project" value="InterPro"/>
</dbReference>
<gene>
    <name evidence="5" type="ORF">ERS008460_03729</name>
</gene>
<dbReference type="GO" id="GO:0003677">
    <property type="term" value="F:DNA binding"/>
    <property type="evidence" value="ECO:0007669"/>
    <property type="project" value="UniProtKB-KW"/>
</dbReference>
<dbReference type="Pfam" id="PF06530">
    <property type="entry name" value="Phage_antitermQ"/>
    <property type="match status" value="1"/>
</dbReference>
<evidence type="ECO:0000256" key="3">
    <source>
        <dbReference type="ARBA" id="ARBA00023125"/>
    </source>
</evidence>
<accession>A0A0T9UVX5</accession>
<keyword evidence="2" id="KW-0805">Transcription regulation</keyword>
<dbReference type="Proteomes" id="UP000040088">
    <property type="component" value="Unassembled WGS sequence"/>
</dbReference>
<evidence type="ECO:0000313" key="5">
    <source>
        <dbReference type="EMBL" id="CNL76567.1"/>
    </source>
</evidence>
<evidence type="ECO:0000313" key="6">
    <source>
        <dbReference type="Proteomes" id="UP000040088"/>
    </source>
</evidence>
<comment type="similarity">
    <text evidence="1">Belongs to the phage antitermination Q type 1 family.</text>
</comment>
<sequence>MTLAPKILSSEQQKPMRDIQLVLERWGVWAKDNPSIDYSSIAAGFKGLLPYTTSSRPSCCDDDGLAVDGCISRLKRHRPDEWELIIRHYIYNQSKRAIARQQKKNERAIRISMQMAEGFVDGCLAMMSIRLEMDPEIQKSDFYEKSVGAAAKSALV</sequence>
<evidence type="ECO:0000256" key="1">
    <source>
        <dbReference type="ARBA" id="ARBA00010234"/>
    </source>
</evidence>
<keyword evidence="3" id="KW-0238">DNA-binding</keyword>
<keyword evidence="4" id="KW-0804">Transcription</keyword>
<reference evidence="6" key="1">
    <citation type="submission" date="2015-03" db="EMBL/GenBank/DDBJ databases">
        <authorList>
            <consortium name="Pathogen Informatics"/>
        </authorList>
    </citation>
    <scope>NUCLEOTIDE SEQUENCE [LARGE SCALE GENOMIC DNA]</scope>
    <source>
        <strain evidence="6">IP27925</strain>
    </source>
</reference>
<protein>
    <submittedName>
        <fullName evidence="5">Phage antitermination protein</fullName>
    </submittedName>
</protein>
<proteinExistence type="inferred from homology"/>
<evidence type="ECO:0000256" key="2">
    <source>
        <dbReference type="ARBA" id="ARBA00023015"/>
    </source>
</evidence>
<evidence type="ECO:0000256" key="4">
    <source>
        <dbReference type="ARBA" id="ARBA00023163"/>
    </source>
</evidence>
<organism evidence="5 6">
    <name type="scientific">Yersinia aleksiciae</name>
    <dbReference type="NCBI Taxonomy" id="263819"/>
    <lineage>
        <taxon>Bacteria</taxon>
        <taxon>Pseudomonadati</taxon>
        <taxon>Pseudomonadota</taxon>
        <taxon>Gammaproteobacteria</taxon>
        <taxon>Enterobacterales</taxon>
        <taxon>Yersiniaceae</taxon>
        <taxon>Yersinia</taxon>
    </lineage>
</organism>